<feature type="transmembrane region" description="Helical" evidence="7">
    <location>
        <begin position="167"/>
        <end position="192"/>
    </location>
</feature>
<feature type="transmembrane region" description="Helical" evidence="7">
    <location>
        <begin position="121"/>
        <end position="141"/>
    </location>
</feature>
<dbReference type="OrthoDB" id="3210259at2"/>
<evidence type="ECO:0000313" key="10">
    <source>
        <dbReference type="Proteomes" id="UP000272474"/>
    </source>
</evidence>
<dbReference type="InterPro" id="IPR051393">
    <property type="entry name" value="ABC_transporter_permease"/>
</dbReference>
<dbReference type="Proteomes" id="UP000272474">
    <property type="component" value="Unassembled WGS sequence"/>
</dbReference>
<feature type="domain" description="ABC transmembrane type-1" evidence="8">
    <location>
        <begin position="83"/>
        <end position="294"/>
    </location>
</feature>
<evidence type="ECO:0000256" key="6">
    <source>
        <dbReference type="ARBA" id="ARBA00023136"/>
    </source>
</evidence>
<comment type="caution">
    <text evidence="9">The sequence shown here is derived from an EMBL/GenBank/DDBJ whole genome shotgun (WGS) entry which is preliminary data.</text>
</comment>
<evidence type="ECO:0000256" key="7">
    <source>
        <dbReference type="RuleBase" id="RU363032"/>
    </source>
</evidence>
<feature type="transmembrane region" description="Helical" evidence="7">
    <location>
        <begin position="275"/>
        <end position="299"/>
    </location>
</feature>
<keyword evidence="6 7" id="KW-0472">Membrane</keyword>
<keyword evidence="10" id="KW-1185">Reference proteome</keyword>
<organism evidence="9 10">
    <name type="scientific">Streptomyces hoynatensis</name>
    <dbReference type="NCBI Taxonomy" id="1141874"/>
    <lineage>
        <taxon>Bacteria</taxon>
        <taxon>Bacillati</taxon>
        <taxon>Actinomycetota</taxon>
        <taxon>Actinomycetes</taxon>
        <taxon>Kitasatosporales</taxon>
        <taxon>Streptomycetaceae</taxon>
        <taxon>Streptomyces</taxon>
    </lineage>
</organism>
<dbReference type="PANTHER" id="PTHR30193:SF41">
    <property type="entry name" value="DIACETYLCHITOBIOSE UPTAKE SYSTEM PERMEASE PROTEIN NGCF"/>
    <property type="match status" value="1"/>
</dbReference>
<dbReference type="EMBL" id="RBAL01000004">
    <property type="protein sequence ID" value="RKN44030.1"/>
    <property type="molecule type" value="Genomic_DNA"/>
</dbReference>
<dbReference type="InterPro" id="IPR035906">
    <property type="entry name" value="MetI-like_sf"/>
</dbReference>
<comment type="subcellular location">
    <subcellularLocation>
        <location evidence="1 7">Cell membrane</location>
        <topology evidence="1 7">Multi-pass membrane protein</topology>
    </subcellularLocation>
</comment>
<evidence type="ECO:0000256" key="3">
    <source>
        <dbReference type="ARBA" id="ARBA00022475"/>
    </source>
</evidence>
<dbReference type="PANTHER" id="PTHR30193">
    <property type="entry name" value="ABC TRANSPORTER PERMEASE PROTEIN"/>
    <property type="match status" value="1"/>
</dbReference>
<accession>A0A3A9Z728</accession>
<dbReference type="GO" id="GO:0055085">
    <property type="term" value="P:transmembrane transport"/>
    <property type="evidence" value="ECO:0007669"/>
    <property type="project" value="InterPro"/>
</dbReference>
<dbReference type="Gene3D" id="1.10.3720.10">
    <property type="entry name" value="MetI-like"/>
    <property type="match status" value="1"/>
</dbReference>
<protein>
    <submittedName>
        <fullName evidence="9">Sugar ABC transporter permease</fullName>
    </submittedName>
</protein>
<dbReference type="AlphaFoldDB" id="A0A3A9Z728"/>
<evidence type="ECO:0000256" key="4">
    <source>
        <dbReference type="ARBA" id="ARBA00022692"/>
    </source>
</evidence>
<comment type="similarity">
    <text evidence="7">Belongs to the binding-protein-dependent transport system permease family.</text>
</comment>
<feature type="transmembrane region" description="Helical" evidence="7">
    <location>
        <begin position="221"/>
        <end position="241"/>
    </location>
</feature>
<dbReference type="SUPFAM" id="SSF161098">
    <property type="entry name" value="MetI-like"/>
    <property type="match status" value="1"/>
</dbReference>
<dbReference type="GO" id="GO:0005886">
    <property type="term" value="C:plasma membrane"/>
    <property type="evidence" value="ECO:0007669"/>
    <property type="project" value="UniProtKB-SubCell"/>
</dbReference>
<dbReference type="InterPro" id="IPR000515">
    <property type="entry name" value="MetI-like"/>
</dbReference>
<sequence length="302" mass="32908">MTGHASPAALRGGRRRSRTAIAGFLAPFALLFLATYLVPAGYALYKSFFVVERDGPFGTPHDVFGGLSNYTKALGDSEFLRGIGRMLLFGVVQYPLMVALALVLALLLDTRSARLQRLMRLIYFAPYAVPSVVAALMWGFLYSPGLSPFTEGPGGLGIDVDFLGTHAILWSIANVVTWTYCGFNMIVLVTALQTIDRDLYRAARVDGASDWQIVRHIKLPLLRPALVLITVFSIIGILQLFTEPQVLSTLTGSITSDYTPSLAAFNEAGANNYSYAAAISMILAVVTAVLSTVFMRIAWRNR</sequence>
<dbReference type="RefSeq" id="WP_120677813.1">
    <property type="nucleotide sequence ID" value="NZ_RBAL01000004.1"/>
</dbReference>
<evidence type="ECO:0000256" key="5">
    <source>
        <dbReference type="ARBA" id="ARBA00022989"/>
    </source>
</evidence>
<proteinExistence type="inferred from homology"/>
<evidence type="ECO:0000313" key="9">
    <source>
        <dbReference type="EMBL" id="RKN44030.1"/>
    </source>
</evidence>
<feature type="transmembrane region" description="Helical" evidence="7">
    <location>
        <begin position="21"/>
        <end position="45"/>
    </location>
</feature>
<keyword evidence="4 7" id="KW-0812">Transmembrane</keyword>
<dbReference type="PROSITE" id="PS50928">
    <property type="entry name" value="ABC_TM1"/>
    <property type="match status" value="1"/>
</dbReference>
<reference evidence="9 10" key="1">
    <citation type="journal article" date="2014" name="Int. J. Syst. Evol. Microbiol.">
        <title>Streptomyces hoynatensis sp. nov., isolated from deep marine sediment.</title>
        <authorList>
            <person name="Veyisoglu A."/>
            <person name="Sahin N."/>
        </authorList>
    </citation>
    <scope>NUCLEOTIDE SEQUENCE [LARGE SCALE GENOMIC DNA]</scope>
    <source>
        <strain evidence="9 10">KCTC 29097</strain>
    </source>
</reference>
<keyword evidence="2 7" id="KW-0813">Transport</keyword>
<evidence type="ECO:0000256" key="1">
    <source>
        <dbReference type="ARBA" id="ARBA00004651"/>
    </source>
</evidence>
<evidence type="ECO:0000256" key="2">
    <source>
        <dbReference type="ARBA" id="ARBA00022448"/>
    </source>
</evidence>
<keyword evidence="3" id="KW-1003">Cell membrane</keyword>
<feature type="transmembrane region" description="Helical" evidence="7">
    <location>
        <begin position="86"/>
        <end position="109"/>
    </location>
</feature>
<name>A0A3A9Z728_9ACTN</name>
<keyword evidence="5 7" id="KW-1133">Transmembrane helix</keyword>
<gene>
    <name evidence="9" type="ORF">D7294_10190</name>
</gene>
<evidence type="ECO:0000259" key="8">
    <source>
        <dbReference type="PROSITE" id="PS50928"/>
    </source>
</evidence>
<dbReference type="Pfam" id="PF00528">
    <property type="entry name" value="BPD_transp_1"/>
    <property type="match status" value="1"/>
</dbReference>
<dbReference type="CDD" id="cd06261">
    <property type="entry name" value="TM_PBP2"/>
    <property type="match status" value="1"/>
</dbReference>